<feature type="compositionally biased region" description="Basic and acidic residues" evidence="8">
    <location>
        <begin position="310"/>
        <end position="324"/>
    </location>
</feature>
<dbReference type="GO" id="GO:0004519">
    <property type="term" value="F:endonuclease activity"/>
    <property type="evidence" value="ECO:0007669"/>
    <property type="project" value="UniProtKB-KW"/>
</dbReference>
<accession>A0A077WRD9</accession>
<evidence type="ECO:0000256" key="3">
    <source>
        <dbReference type="ARBA" id="ARBA00022695"/>
    </source>
</evidence>
<keyword evidence="6" id="KW-0378">Hydrolase</keyword>
<keyword evidence="7" id="KW-0695">RNA-directed DNA polymerase</keyword>
<feature type="region of interest" description="Disordered" evidence="8">
    <location>
        <begin position="305"/>
        <end position="324"/>
    </location>
</feature>
<dbReference type="CDD" id="cd00303">
    <property type="entry name" value="retropepsin_like"/>
    <property type="match status" value="1"/>
</dbReference>
<dbReference type="GO" id="GO:0003964">
    <property type="term" value="F:RNA-directed DNA polymerase activity"/>
    <property type="evidence" value="ECO:0007669"/>
    <property type="project" value="UniProtKB-KW"/>
</dbReference>
<dbReference type="InterPro" id="IPR043502">
    <property type="entry name" value="DNA/RNA_pol_sf"/>
</dbReference>
<dbReference type="Gene3D" id="3.30.70.270">
    <property type="match status" value="2"/>
</dbReference>
<dbReference type="Pfam" id="PF17917">
    <property type="entry name" value="RT_RNaseH"/>
    <property type="match status" value="1"/>
</dbReference>
<dbReference type="FunFam" id="3.30.70.270:FF:000020">
    <property type="entry name" value="Transposon Tf2-6 polyprotein-like Protein"/>
    <property type="match status" value="1"/>
</dbReference>
<dbReference type="InterPro" id="IPR050951">
    <property type="entry name" value="Retrovirus_Pol_polyprotein"/>
</dbReference>
<dbReference type="CDD" id="cd09274">
    <property type="entry name" value="RNase_HI_RT_Ty3"/>
    <property type="match status" value="1"/>
</dbReference>
<reference evidence="10" key="1">
    <citation type="journal article" date="2014" name="Genome Announc.">
        <title>De novo whole-genome sequence and genome annotation of Lichtheimia ramosa.</title>
        <authorList>
            <person name="Linde J."/>
            <person name="Schwartze V."/>
            <person name="Binder U."/>
            <person name="Lass-Florl C."/>
            <person name="Voigt K."/>
            <person name="Horn F."/>
        </authorList>
    </citation>
    <scope>NUCLEOTIDE SEQUENCE</scope>
    <source>
        <strain evidence="10">JMRC FSU:6197</strain>
    </source>
</reference>
<evidence type="ECO:0000256" key="5">
    <source>
        <dbReference type="ARBA" id="ARBA00022759"/>
    </source>
</evidence>
<dbReference type="InterPro" id="IPR021109">
    <property type="entry name" value="Peptidase_aspartic_dom_sf"/>
</dbReference>
<dbReference type="InterPro" id="IPR043128">
    <property type="entry name" value="Rev_trsase/Diguanyl_cyclase"/>
</dbReference>
<evidence type="ECO:0000256" key="2">
    <source>
        <dbReference type="ARBA" id="ARBA00022679"/>
    </source>
</evidence>
<feature type="compositionally biased region" description="Basic and acidic residues" evidence="8">
    <location>
        <begin position="1"/>
        <end position="13"/>
    </location>
</feature>
<evidence type="ECO:0000256" key="4">
    <source>
        <dbReference type="ARBA" id="ARBA00022722"/>
    </source>
</evidence>
<proteinExistence type="predicted"/>
<dbReference type="InterPro" id="IPR041373">
    <property type="entry name" value="RT_RNaseH"/>
</dbReference>
<dbReference type="PANTHER" id="PTHR37984:SF5">
    <property type="entry name" value="PROTEIN NYNRIN-LIKE"/>
    <property type="match status" value="1"/>
</dbReference>
<dbReference type="PANTHER" id="PTHR37984">
    <property type="entry name" value="PROTEIN CBG26694"/>
    <property type="match status" value="1"/>
</dbReference>
<sequence>MDIDKRSPTEEKAPKRKRQVRRLSVSLQKKDVWERLKDVDAGLSMADWVAMSRHAAKDLQDGIRYLHGRRPRGNVGVSAQKQSSKTKVPVNYVDLYDEHDMTDSSDEWAYSDDDKGTFRSNDSEVGSDTLAWTDVDDAGYDSEDTHYDYPYDLDKMRESAPLQAPITINGHLVQAVFDSGAGVSVISKNLAEKVGLATNGDQLVVEAFGDNALPAGGISVAVPVRAAGKLRPEHMTIQDVKGDVCLLGTSWHRQYGIRVDHQNGTIQIPTGHGKDVVLLQGRYPRSDQDENVVLAVSVSGSKSSMVDVDDDHKGGALDSRREEPAKDTHLLNRYVDEVLDDSIGDDDEVPMEIKNVVDQYAGCFVEVSGLGRVKGVEHTIPTTTETPIRTSPYRLSWEEQDHLRDELDRLLELGLIKPSDGKWTSPILFVKKKDGTLRLCVDYRKLNDITIKDAFPLPNIDELLDSVGGAKYFSTLDAASGYWQIPLAKDSIPKSGFTTKWGTYTWQAMPFGLCSAPQTFQRAVTNILTPYIDDFVYVFIDDIIIFSKSLEDHKVHLEKVFQACRAANLRLKKSKCVFARTEVEYLGHVISAEGLLPNQRNTEKILKMPEPKSSKDVKVWLGTTGYYRRHIKGYAQVARPLTKLLKKDMVFIWGQEQGLAFEALKNALITPPILAYPDRNQVQILTTDASTHGLGAVLSQSPTGDSKDERVIAYASRSLRGSENNYAATHLEALAVVWAVEHFRHFLSGRRFILYTDHAALPFVFQQARPSVKLTRWASSLMEYDFVARYRPGRANPADALSRLLPVDDVDEELSEEEEHWEE</sequence>
<evidence type="ECO:0000256" key="1">
    <source>
        <dbReference type="ARBA" id="ARBA00012493"/>
    </source>
</evidence>
<feature type="domain" description="Reverse transcriptase" evidence="9">
    <location>
        <begin position="411"/>
        <end position="590"/>
    </location>
</feature>
<dbReference type="Pfam" id="PF13975">
    <property type="entry name" value="gag-asp_proteas"/>
    <property type="match status" value="1"/>
</dbReference>
<dbReference type="SUPFAM" id="SSF56672">
    <property type="entry name" value="DNA/RNA polymerases"/>
    <property type="match status" value="1"/>
</dbReference>
<keyword evidence="2" id="KW-0808">Transferase</keyword>
<gene>
    <name evidence="10" type="ORF">LRAMOSA11018</name>
</gene>
<dbReference type="EC" id="2.7.7.49" evidence="1"/>
<evidence type="ECO:0000256" key="8">
    <source>
        <dbReference type="SAM" id="MobiDB-lite"/>
    </source>
</evidence>
<dbReference type="SUPFAM" id="SSF50630">
    <property type="entry name" value="Acid proteases"/>
    <property type="match status" value="1"/>
</dbReference>
<dbReference type="OrthoDB" id="5920460at2759"/>
<dbReference type="CDD" id="cd01647">
    <property type="entry name" value="RT_LTR"/>
    <property type="match status" value="1"/>
</dbReference>
<dbReference type="PROSITE" id="PS50878">
    <property type="entry name" value="RT_POL"/>
    <property type="match status" value="1"/>
</dbReference>
<dbReference type="EMBL" id="LK023334">
    <property type="protein sequence ID" value="CDS09658.1"/>
    <property type="molecule type" value="Genomic_DNA"/>
</dbReference>
<feature type="region of interest" description="Disordered" evidence="8">
    <location>
        <begin position="1"/>
        <end position="21"/>
    </location>
</feature>
<name>A0A077WRD9_9FUNG</name>
<dbReference type="InterPro" id="IPR000477">
    <property type="entry name" value="RT_dom"/>
</dbReference>
<evidence type="ECO:0000256" key="6">
    <source>
        <dbReference type="ARBA" id="ARBA00022801"/>
    </source>
</evidence>
<dbReference type="AlphaFoldDB" id="A0A077WRD9"/>
<dbReference type="Gene3D" id="3.10.10.10">
    <property type="entry name" value="HIV Type 1 Reverse Transcriptase, subunit A, domain 1"/>
    <property type="match status" value="1"/>
</dbReference>
<keyword evidence="4" id="KW-0540">Nuclease</keyword>
<evidence type="ECO:0000259" key="9">
    <source>
        <dbReference type="PROSITE" id="PS50878"/>
    </source>
</evidence>
<dbReference type="Gene3D" id="2.40.70.10">
    <property type="entry name" value="Acid Proteases"/>
    <property type="match status" value="1"/>
</dbReference>
<keyword evidence="5" id="KW-0255">Endonuclease</keyword>
<dbReference type="Pfam" id="PF00078">
    <property type="entry name" value="RVT_1"/>
    <property type="match status" value="1"/>
</dbReference>
<evidence type="ECO:0000256" key="7">
    <source>
        <dbReference type="ARBA" id="ARBA00022918"/>
    </source>
</evidence>
<evidence type="ECO:0000313" key="10">
    <source>
        <dbReference type="EMBL" id="CDS09658.1"/>
    </source>
</evidence>
<keyword evidence="3" id="KW-0548">Nucleotidyltransferase</keyword>
<protein>
    <recommendedName>
        <fullName evidence="1">RNA-directed DNA polymerase</fullName>
        <ecNumber evidence="1">2.7.7.49</ecNumber>
    </recommendedName>
</protein>
<organism evidence="10">
    <name type="scientific">Lichtheimia ramosa</name>
    <dbReference type="NCBI Taxonomy" id="688394"/>
    <lineage>
        <taxon>Eukaryota</taxon>
        <taxon>Fungi</taxon>
        <taxon>Fungi incertae sedis</taxon>
        <taxon>Mucoromycota</taxon>
        <taxon>Mucoromycotina</taxon>
        <taxon>Mucoromycetes</taxon>
        <taxon>Mucorales</taxon>
        <taxon>Lichtheimiaceae</taxon>
        <taxon>Lichtheimia</taxon>
    </lineage>
</organism>
<dbReference type="GO" id="GO:0016787">
    <property type="term" value="F:hydrolase activity"/>
    <property type="evidence" value="ECO:0007669"/>
    <property type="project" value="UniProtKB-KW"/>
</dbReference>